<dbReference type="InterPro" id="IPR000816">
    <property type="entry name" value="Peptidase_C15"/>
</dbReference>
<dbReference type="InterPro" id="IPR016125">
    <property type="entry name" value="Peptidase_C15-like"/>
</dbReference>
<comment type="caution">
    <text evidence="7">The sequence shown here is derived from an EMBL/GenBank/DDBJ whole genome shotgun (WGS) entry which is preliminary data.</text>
</comment>
<dbReference type="CDD" id="cd00501">
    <property type="entry name" value="Peptidase_C15"/>
    <property type="match status" value="1"/>
</dbReference>
<evidence type="ECO:0000256" key="4">
    <source>
        <dbReference type="ARBA" id="ARBA00022801"/>
    </source>
</evidence>
<keyword evidence="2" id="KW-0963">Cytoplasm</keyword>
<proteinExistence type="inferred from homology"/>
<dbReference type="PATRIC" id="fig|1403949.3.peg.282"/>
<dbReference type="InterPro" id="IPR033694">
    <property type="entry name" value="PGPEP1_Cys_AS"/>
</dbReference>
<evidence type="ECO:0000256" key="2">
    <source>
        <dbReference type="ARBA" id="ARBA00022490"/>
    </source>
</evidence>
<dbReference type="SUPFAM" id="SSF53182">
    <property type="entry name" value="Pyrrolidone carboxyl peptidase (pyroglutamate aminopeptidase)"/>
    <property type="match status" value="1"/>
</dbReference>
<evidence type="ECO:0000256" key="5">
    <source>
        <dbReference type="ARBA" id="ARBA00022807"/>
    </source>
</evidence>
<dbReference type="InterPro" id="IPR036440">
    <property type="entry name" value="Peptidase_C15-like_sf"/>
</dbReference>
<dbReference type="GO" id="GO:0005829">
    <property type="term" value="C:cytosol"/>
    <property type="evidence" value="ECO:0007669"/>
    <property type="project" value="InterPro"/>
</dbReference>
<gene>
    <name evidence="7" type="ORF">Q619_VDC00157G0001</name>
</gene>
<evidence type="ECO:0000256" key="1">
    <source>
        <dbReference type="ARBA" id="ARBA00006641"/>
    </source>
</evidence>
<evidence type="ECO:0000313" key="8">
    <source>
        <dbReference type="Proteomes" id="UP000018855"/>
    </source>
</evidence>
<evidence type="ECO:0000256" key="3">
    <source>
        <dbReference type="ARBA" id="ARBA00022670"/>
    </source>
</evidence>
<dbReference type="EMBL" id="AZMJ01000157">
    <property type="protein sequence ID" value="ETJ01057.1"/>
    <property type="molecule type" value="Genomic_DNA"/>
</dbReference>
<keyword evidence="5" id="KW-0788">Thiol protease</keyword>
<dbReference type="AlphaFoldDB" id="W1V517"/>
<feature type="non-terminal residue" evidence="7">
    <location>
        <position position="1"/>
    </location>
</feature>
<dbReference type="PANTHER" id="PTHR23402:SF1">
    <property type="entry name" value="PYROGLUTAMYL-PEPTIDASE I"/>
    <property type="match status" value="1"/>
</dbReference>
<comment type="catalytic activity">
    <reaction evidence="6">
        <text>Release of an N-terminal pyroglutamyl group from a polypeptide, the second amino acid generally not being Pro.</text>
        <dbReference type="EC" id="3.4.19.3"/>
    </reaction>
</comment>
<keyword evidence="4" id="KW-0378">Hydrolase</keyword>
<feature type="active site" evidence="6">
    <location>
        <position position="63"/>
    </location>
</feature>
<reference evidence="7 8" key="1">
    <citation type="submission" date="2013-12" db="EMBL/GenBank/DDBJ databases">
        <title>A Varibaculum cambriense genome reconstructed from a premature infant gut community with otherwise low bacterial novelty that shifts toward anaerobic metabolism during the third week of life.</title>
        <authorList>
            <person name="Brown C.T."/>
            <person name="Sharon I."/>
            <person name="Thomas B.C."/>
            <person name="Castelle C.J."/>
            <person name="Morowitz M.J."/>
            <person name="Banfield J.F."/>
        </authorList>
    </citation>
    <scope>NUCLEOTIDE SEQUENCE [LARGE SCALE GENOMIC DNA]</scope>
    <source>
        <strain evidence="8">DORA_11</strain>
    </source>
</reference>
<dbReference type="GO" id="GO:0006508">
    <property type="term" value="P:proteolysis"/>
    <property type="evidence" value="ECO:0007669"/>
    <property type="project" value="UniProtKB-KW"/>
</dbReference>
<dbReference type="Proteomes" id="UP000018855">
    <property type="component" value="Unassembled WGS sequence"/>
</dbReference>
<dbReference type="MEROPS" id="C15.001"/>
<dbReference type="PANTHER" id="PTHR23402">
    <property type="entry name" value="PROTEASE FAMILY C15 PYROGLUTAMYL-PEPTIDASE I-RELATED"/>
    <property type="match status" value="1"/>
</dbReference>
<comment type="similarity">
    <text evidence="1">Belongs to the peptidase C15 family.</text>
</comment>
<organism evidence="7 8">
    <name type="scientific">Veillonella dispar DORA_11</name>
    <dbReference type="NCBI Taxonomy" id="1403949"/>
    <lineage>
        <taxon>Bacteria</taxon>
        <taxon>Bacillati</taxon>
        <taxon>Bacillota</taxon>
        <taxon>Negativicutes</taxon>
        <taxon>Veillonellales</taxon>
        <taxon>Veillonellaceae</taxon>
        <taxon>Veillonella</taxon>
    </lineage>
</organism>
<dbReference type="PRINTS" id="PR00706">
    <property type="entry name" value="PYROGLUPTASE"/>
</dbReference>
<evidence type="ECO:0000256" key="6">
    <source>
        <dbReference type="PROSITE-ProRule" id="PRU10077"/>
    </source>
</evidence>
<protein>
    <recommendedName>
        <fullName evidence="6">Pyroglutamyl-peptidase I</fullName>
        <ecNumber evidence="6">3.4.19.3</ecNumber>
    </recommendedName>
</protein>
<dbReference type="PROSITE" id="PS01334">
    <property type="entry name" value="PYRASE_CYS"/>
    <property type="match status" value="1"/>
</dbReference>
<dbReference type="GO" id="GO:0016920">
    <property type="term" value="F:pyroglutamyl-peptidase activity"/>
    <property type="evidence" value="ECO:0007669"/>
    <property type="project" value="UniProtKB-EC"/>
</dbReference>
<dbReference type="EC" id="3.4.19.3" evidence="6"/>
<name>W1V517_9FIRM</name>
<evidence type="ECO:0000313" key="7">
    <source>
        <dbReference type="EMBL" id="ETJ01057.1"/>
    </source>
</evidence>
<keyword evidence="3" id="KW-0645">Protease</keyword>
<sequence length="137" mass="14898">RVAINCDDFRIPDNGGNQPEDEPVVADGPSAYFATLPIKNIVNALHQNGIPAKVSNTAGTFVCNHLMYGVCHYAAQKGNIKAGFMHIPYLPSQVVDKPNQPSMAVETVRATLETIVHVLAHGESYKAQDINYTTPHE</sequence>
<dbReference type="Gene3D" id="3.40.630.20">
    <property type="entry name" value="Peptidase C15, pyroglutamyl peptidase I-like"/>
    <property type="match status" value="1"/>
</dbReference>
<dbReference type="Pfam" id="PF01470">
    <property type="entry name" value="Peptidase_C15"/>
    <property type="match status" value="1"/>
</dbReference>
<accession>W1V517</accession>